<sequence length="253" mass="26727">GDVIREYVAELLPTGTLFEWYWSSEWTTGANGDDNDALKPMTMYAAMDPTYATNGKDRHMAPRYLYFWSYAFPQVCTGVGDDCRLLGQMSDDQLASLMRSDYRWAQSEGGSTATPSDDVYTSTQQLDAPYVVTALQTDTSTQTPGGVITVTATVTSTTSPAPNGTLVTFDTDLGTISARSVTSDGIAIAHITSAAAGTAHISATTQGTSGMVQSTTTVTFTCTTPLTGVDINGDTSGYTDTLYAFTASVAPPA</sequence>
<dbReference type="InterPro" id="IPR013783">
    <property type="entry name" value="Ig-like_fold"/>
</dbReference>
<dbReference type="EMBL" id="BARS01041795">
    <property type="protein sequence ID" value="GAG36064.1"/>
    <property type="molecule type" value="Genomic_DNA"/>
</dbReference>
<dbReference type="AlphaFoldDB" id="X0WYQ2"/>
<name>X0WYQ2_9ZZZZ</name>
<organism evidence="3">
    <name type="scientific">marine sediment metagenome</name>
    <dbReference type="NCBI Taxonomy" id="412755"/>
    <lineage>
        <taxon>unclassified sequences</taxon>
        <taxon>metagenomes</taxon>
        <taxon>ecological metagenomes</taxon>
    </lineage>
</organism>
<evidence type="ECO:0000256" key="1">
    <source>
        <dbReference type="ARBA" id="ARBA00010116"/>
    </source>
</evidence>
<protein>
    <recommendedName>
        <fullName evidence="2">Big-1 domain-containing protein</fullName>
    </recommendedName>
</protein>
<gene>
    <name evidence="3" type="ORF">S01H1_63494</name>
</gene>
<feature type="domain" description="Big-1" evidence="2">
    <location>
        <begin position="131"/>
        <end position="221"/>
    </location>
</feature>
<reference evidence="3" key="1">
    <citation type="journal article" date="2014" name="Front. Microbiol.">
        <title>High frequency of phylogenetically diverse reductive dehalogenase-homologous genes in deep subseafloor sedimentary metagenomes.</title>
        <authorList>
            <person name="Kawai M."/>
            <person name="Futagami T."/>
            <person name="Toyoda A."/>
            <person name="Takaki Y."/>
            <person name="Nishi S."/>
            <person name="Hori S."/>
            <person name="Arai W."/>
            <person name="Tsubouchi T."/>
            <person name="Morono Y."/>
            <person name="Uchiyama I."/>
            <person name="Ito T."/>
            <person name="Fujiyama A."/>
            <person name="Inagaki F."/>
            <person name="Takami H."/>
        </authorList>
    </citation>
    <scope>NUCLEOTIDE SEQUENCE</scope>
    <source>
        <strain evidence="3">Expedition CK06-06</strain>
    </source>
</reference>
<evidence type="ECO:0000259" key="2">
    <source>
        <dbReference type="PROSITE" id="PS51127"/>
    </source>
</evidence>
<evidence type="ECO:0000313" key="3">
    <source>
        <dbReference type="EMBL" id="GAG36064.1"/>
    </source>
</evidence>
<feature type="non-terminal residue" evidence="3">
    <location>
        <position position="1"/>
    </location>
</feature>
<dbReference type="PROSITE" id="PS51127">
    <property type="entry name" value="BIG1"/>
    <property type="match status" value="1"/>
</dbReference>
<dbReference type="InterPro" id="IPR008964">
    <property type="entry name" value="Invasin/intimin_cell_adhesion"/>
</dbReference>
<dbReference type="InterPro" id="IPR003344">
    <property type="entry name" value="Big_1_dom"/>
</dbReference>
<comment type="caution">
    <text evidence="3">The sequence shown here is derived from an EMBL/GenBank/DDBJ whole genome shotgun (WGS) entry which is preliminary data.</text>
</comment>
<feature type="non-terminal residue" evidence="3">
    <location>
        <position position="253"/>
    </location>
</feature>
<dbReference type="Gene3D" id="2.60.40.10">
    <property type="entry name" value="Immunoglobulins"/>
    <property type="match status" value="1"/>
</dbReference>
<comment type="similarity">
    <text evidence="1">Belongs to the intimin/invasin family.</text>
</comment>
<proteinExistence type="inferred from homology"/>
<dbReference type="SUPFAM" id="SSF49373">
    <property type="entry name" value="Invasin/intimin cell-adhesion fragments"/>
    <property type="match status" value="1"/>
</dbReference>
<accession>X0WYQ2</accession>